<dbReference type="Proteomes" id="UP000011083">
    <property type="component" value="Unassembled WGS sequence"/>
</dbReference>
<dbReference type="GO" id="GO:0003677">
    <property type="term" value="F:DNA binding"/>
    <property type="evidence" value="ECO:0007669"/>
    <property type="project" value="UniProtKB-KW"/>
</dbReference>
<dbReference type="GO" id="GO:0006384">
    <property type="term" value="P:transcription initiation at RNA polymerase III promoter"/>
    <property type="evidence" value="ECO:0007669"/>
    <property type="project" value="InterPro"/>
</dbReference>
<dbReference type="Pfam" id="PF24657">
    <property type="entry name" value="DUF7646"/>
    <property type="match status" value="1"/>
</dbReference>
<dbReference type="InterPro" id="IPR007309">
    <property type="entry name" value="TFIIIC_Bblock-bd"/>
</dbReference>
<feature type="domain" description="DUF7599" evidence="9">
    <location>
        <begin position="186"/>
        <end position="280"/>
    </location>
</feature>
<feature type="domain" description="GTF3C1 extended winged-helix" evidence="8">
    <location>
        <begin position="504"/>
        <end position="573"/>
    </location>
</feature>
<dbReference type="STRING" id="1257118.L8GHG8"/>
<evidence type="ECO:0000313" key="11">
    <source>
        <dbReference type="EMBL" id="ELR11611.1"/>
    </source>
</evidence>
<proteinExistence type="predicted"/>
<dbReference type="Pfam" id="PF04182">
    <property type="entry name" value="B-block_TFIIIC"/>
    <property type="match status" value="1"/>
</dbReference>
<evidence type="ECO:0000259" key="10">
    <source>
        <dbReference type="Pfam" id="PF24657"/>
    </source>
</evidence>
<dbReference type="AlphaFoldDB" id="L8GHG8"/>
<keyword evidence="3" id="KW-0238">DNA-binding</keyword>
<sequence>MKLHDDLLKERLWLELRRREELQFFVLSAASSTAATTSASKAKQRTDRGIVDVPRTPVDVGSLPRSEAEEQPIRAVASLALRESVLGIHDPDLVVNGAQYCVLEHVGRAREAGVLQNRLSKELGIDQRNLFHNLKHLKVRGIVRCQIVMLKEGKMNVKTNLIHLSRYAKSEGDDEQASSDLVVPEKVMRVVCDRLAAAKDQVLVEEDLRRMLALTVRRWRRRTGAQNYLGKKHRMRWATVRKKLMANGHVEYFSVNIDSKPRPCLRLLSHPFKDKTDVEEKVAAQELEEPENTETVLVSELPVDYQIYRLIDDCGAEGLTQTEVFRMSGLGRKYCSNRCRDLTKYYGVVAIPENVGRQVTYRLISPAHYVQGTLVQNLHSLLDDDEDGAGSEVEEGAASTPAAGGRKRKSVALSSVKPPTSKKPAAGKNGDKATPAKRRRKNDEPESHLQVAASGDSDASQPGPSGGGGGGEVELTNISTSPATTPAKPKLSTWASHKKRRPLTIQFVKRRQFLMDELAREKILVQSHLRRLICSHEEANPYELDSKSIRRIVRSLEKEQICSIIHVRFAFLRLASDSPELLVQQQHL</sequence>
<dbReference type="GO" id="GO:0000127">
    <property type="term" value="C:transcription factor TFIIIC complex"/>
    <property type="evidence" value="ECO:0007669"/>
    <property type="project" value="InterPro"/>
</dbReference>
<evidence type="ECO:0000259" key="8">
    <source>
        <dbReference type="Pfam" id="PF24101"/>
    </source>
</evidence>
<keyword evidence="12" id="KW-1185">Reference proteome</keyword>
<evidence type="ECO:0000256" key="2">
    <source>
        <dbReference type="ARBA" id="ARBA00022553"/>
    </source>
</evidence>
<dbReference type="PANTHER" id="PTHR15180:SF1">
    <property type="entry name" value="GENERAL TRANSCRIPTION FACTOR 3C POLYPEPTIDE 1"/>
    <property type="match status" value="1"/>
</dbReference>
<evidence type="ECO:0000256" key="3">
    <source>
        <dbReference type="ARBA" id="ARBA00023125"/>
    </source>
</evidence>
<dbReference type="GO" id="GO:0042791">
    <property type="term" value="P:5S class rRNA transcription by RNA polymerase III"/>
    <property type="evidence" value="ECO:0007669"/>
    <property type="project" value="TreeGrafter"/>
</dbReference>
<evidence type="ECO:0000256" key="4">
    <source>
        <dbReference type="ARBA" id="ARBA00023163"/>
    </source>
</evidence>
<evidence type="ECO:0000256" key="5">
    <source>
        <dbReference type="ARBA" id="ARBA00023242"/>
    </source>
</evidence>
<evidence type="ECO:0000259" key="9">
    <source>
        <dbReference type="Pfam" id="PF24538"/>
    </source>
</evidence>
<evidence type="ECO:0000256" key="1">
    <source>
        <dbReference type="ARBA" id="ARBA00004123"/>
    </source>
</evidence>
<dbReference type="VEuPathDB" id="AmoebaDB:ACA1_258840"/>
<dbReference type="Pfam" id="PF24538">
    <property type="entry name" value="DUF7599"/>
    <property type="match status" value="1"/>
</dbReference>
<evidence type="ECO:0000256" key="6">
    <source>
        <dbReference type="SAM" id="MobiDB-lite"/>
    </source>
</evidence>
<name>L8GHG8_ACACF</name>
<dbReference type="EMBL" id="KB008148">
    <property type="protein sequence ID" value="ELR11611.1"/>
    <property type="molecule type" value="Genomic_DNA"/>
</dbReference>
<comment type="subcellular location">
    <subcellularLocation>
        <location evidence="1">Nucleus</location>
    </subcellularLocation>
</comment>
<feature type="domain" description="B-block binding subunit of TFIIIC" evidence="7">
    <location>
        <begin position="98"/>
        <end position="169"/>
    </location>
</feature>
<feature type="region of interest" description="Disordered" evidence="6">
    <location>
        <begin position="385"/>
        <end position="495"/>
    </location>
</feature>
<dbReference type="InterPro" id="IPR056063">
    <property type="entry name" value="DUF7646"/>
</dbReference>
<keyword evidence="5" id="KW-0539">Nucleus</keyword>
<organism evidence="11 12">
    <name type="scientific">Acanthamoeba castellanii (strain ATCC 30010 / Neff)</name>
    <dbReference type="NCBI Taxonomy" id="1257118"/>
    <lineage>
        <taxon>Eukaryota</taxon>
        <taxon>Amoebozoa</taxon>
        <taxon>Discosea</taxon>
        <taxon>Longamoebia</taxon>
        <taxon>Centramoebida</taxon>
        <taxon>Acanthamoebidae</taxon>
        <taxon>Acanthamoeba</taxon>
    </lineage>
</organism>
<dbReference type="InterPro" id="IPR044210">
    <property type="entry name" value="Tfc3-like"/>
</dbReference>
<keyword evidence="4" id="KW-0804">Transcription</keyword>
<feature type="compositionally biased region" description="Acidic residues" evidence="6">
    <location>
        <begin position="385"/>
        <end position="395"/>
    </location>
</feature>
<keyword evidence="2" id="KW-0597">Phosphoprotein</keyword>
<reference evidence="11 12" key="1">
    <citation type="journal article" date="2013" name="Genome Biol.">
        <title>Genome of Acanthamoeba castellanii highlights extensive lateral gene transfer and early evolution of tyrosine kinase signaling.</title>
        <authorList>
            <person name="Clarke M."/>
            <person name="Lohan A.J."/>
            <person name="Liu B."/>
            <person name="Lagkouvardos I."/>
            <person name="Roy S."/>
            <person name="Zafar N."/>
            <person name="Bertelli C."/>
            <person name="Schilde C."/>
            <person name="Kianianmomeni A."/>
            <person name="Burglin T.R."/>
            <person name="Frech C."/>
            <person name="Turcotte B."/>
            <person name="Kopec K.O."/>
            <person name="Synnott J.M."/>
            <person name="Choo C."/>
            <person name="Paponov I."/>
            <person name="Finkler A."/>
            <person name="Soon Heng Tan C."/>
            <person name="Hutchins A.P."/>
            <person name="Weinmeier T."/>
            <person name="Rattei T."/>
            <person name="Chu J.S."/>
            <person name="Gimenez G."/>
            <person name="Irimia M."/>
            <person name="Rigden D.J."/>
            <person name="Fitzpatrick D.A."/>
            <person name="Lorenzo-Morales J."/>
            <person name="Bateman A."/>
            <person name="Chiu C.H."/>
            <person name="Tang P."/>
            <person name="Hegemann P."/>
            <person name="Fromm H."/>
            <person name="Raoult D."/>
            <person name="Greub G."/>
            <person name="Miranda-Saavedra D."/>
            <person name="Chen N."/>
            <person name="Nash P."/>
            <person name="Ginger M.L."/>
            <person name="Horn M."/>
            <person name="Schaap P."/>
            <person name="Caler L."/>
            <person name="Loftus B."/>
        </authorList>
    </citation>
    <scope>NUCLEOTIDE SEQUENCE [LARGE SCALE GENOMIC DNA]</scope>
    <source>
        <strain evidence="11 12">Neff</strain>
    </source>
</reference>
<accession>L8GHG8</accession>
<feature type="domain" description="DUF7646" evidence="10">
    <location>
        <begin position="298"/>
        <end position="368"/>
    </location>
</feature>
<dbReference type="RefSeq" id="XP_004333624.1">
    <property type="nucleotide sequence ID" value="XM_004333576.1"/>
</dbReference>
<dbReference type="Pfam" id="PF24101">
    <property type="entry name" value="WHD_GTF3C1"/>
    <property type="match status" value="1"/>
</dbReference>
<evidence type="ECO:0000259" key="7">
    <source>
        <dbReference type="Pfam" id="PF04182"/>
    </source>
</evidence>
<evidence type="ECO:0000313" key="12">
    <source>
        <dbReference type="Proteomes" id="UP000011083"/>
    </source>
</evidence>
<dbReference type="InterPro" id="IPR056467">
    <property type="entry name" value="eWH_GTF3C1"/>
</dbReference>
<protein>
    <submittedName>
        <fullName evidence="11">Uncharacterized protein</fullName>
    </submittedName>
</protein>
<dbReference type="GO" id="GO:0005634">
    <property type="term" value="C:nucleus"/>
    <property type="evidence" value="ECO:0007669"/>
    <property type="project" value="UniProtKB-SubCell"/>
</dbReference>
<gene>
    <name evidence="11" type="ORF">ACA1_258840</name>
</gene>
<dbReference type="GeneID" id="14912037"/>
<dbReference type="OrthoDB" id="21303at2759"/>
<dbReference type="InterPro" id="IPR056020">
    <property type="entry name" value="DUF7599"/>
</dbReference>
<dbReference type="KEGG" id="acan:ACA1_258840"/>
<feature type="compositionally biased region" description="Low complexity" evidence="6">
    <location>
        <begin position="454"/>
        <end position="463"/>
    </location>
</feature>
<dbReference type="PANTHER" id="PTHR15180">
    <property type="entry name" value="GENERAL TRANSCRIPTION FACTOR 3C POLYPEPTIDE 1"/>
    <property type="match status" value="1"/>
</dbReference>